<reference evidence="4" key="1">
    <citation type="submission" date="2015-07" db="EMBL/GenBank/DDBJ databases">
        <title>Transcriptome Assembly of Anthurium amnicola.</title>
        <authorList>
            <person name="Suzuki J."/>
        </authorList>
    </citation>
    <scope>NUCLEOTIDE SEQUENCE</scope>
</reference>
<evidence type="ECO:0000313" key="4">
    <source>
        <dbReference type="EMBL" id="JAT40878.1"/>
    </source>
</evidence>
<dbReference type="GO" id="GO:0005739">
    <property type="term" value="C:mitochondrion"/>
    <property type="evidence" value="ECO:0007669"/>
    <property type="project" value="TreeGrafter"/>
</dbReference>
<feature type="repeat" description="PPR" evidence="2">
    <location>
        <begin position="251"/>
        <end position="281"/>
    </location>
</feature>
<evidence type="ECO:0000256" key="2">
    <source>
        <dbReference type="PROSITE-ProRule" id="PRU00708"/>
    </source>
</evidence>
<feature type="compositionally biased region" description="Pro residues" evidence="3">
    <location>
        <begin position="86"/>
        <end position="102"/>
    </location>
</feature>
<proteinExistence type="predicted"/>
<feature type="repeat" description="PPR" evidence="2">
    <location>
        <begin position="401"/>
        <end position="435"/>
    </location>
</feature>
<feature type="repeat" description="PPR" evidence="2">
    <location>
        <begin position="471"/>
        <end position="505"/>
    </location>
</feature>
<dbReference type="Gene3D" id="1.25.40.10">
    <property type="entry name" value="Tetratricopeptide repeat domain"/>
    <property type="match status" value="4"/>
</dbReference>
<feature type="repeat" description="PPR" evidence="2">
    <location>
        <begin position="331"/>
        <end position="365"/>
    </location>
</feature>
<dbReference type="InterPro" id="IPR002885">
    <property type="entry name" value="PPR_rpt"/>
</dbReference>
<name>A0A1D1XEP6_9ARAE</name>
<gene>
    <name evidence="4" type="primary">At5g18475_0</name>
    <name evidence="4" type="ORF">g.42482</name>
</gene>
<feature type="compositionally biased region" description="Polar residues" evidence="3">
    <location>
        <begin position="56"/>
        <end position="67"/>
    </location>
</feature>
<dbReference type="NCBIfam" id="TIGR00756">
    <property type="entry name" value="PPR"/>
    <property type="match status" value="6"/>
</dbReference>
<feature type="compositionally biased region" description="Basic and acidic residues" evidence="3">
    <location>
        <begin position="17"/>
        <end position="29"/>
    </location>
</feature>
<dbReference type="InterPro" id="IPR051114">
    <property type="entry name" value="Mito_RNA_Proc_CCM1"/>
</dbReference>
<sequence>PAPQRALHSPLSTTVAEAREPPRSLRISDEQVAAAQRPETILSMRRGFATRPSRRPLSSPTITTGGSSAVLPWISPLQHNPRPSHRAPPPPPLEASPPPPPSSRSRYITHADAVLMITREPDPQRALDVFNAAADRQRGFSHNNATYAAILDRLASARRFHAVDALLRRMRLEPCPFEEGVLLNLMRHFARAGLPDRALAALHAIPPIVRCSRPSNRAFASCLDLLVESGRADLAGELLSDAAYRYGVSPNACMYNIFIKLHCRTGDLDSAFGVLSEMREKASNGGSKATFAAPNRVTYSTLMGGLCGVGKLKEALQLFEEMIDSGGIVPDVLTYNVLIDGFCKNGKVDKARQILGFMQRNGCEPNVVNYSTLMNGFCKEGRVEEARQLFEEMRRSRLQPDAVSYTTLISCLCKNSRVDEGVELVTEMREKGCRADVVTFNVVISGLCKEGRVSEAMGLLEKLPGQGVKLNKASYRIVMNFLCTEGEMERAVALLGLMFGRRVLPHFATSNELLVKLCEAGKIADATMALCGLVEMGFMPEVGSWVGLVESICRERKLSKSFDLLDKLTSTV</sequence>
<evidence type="ECO:0000256" key="3">
    <source>
        <dbReference type="SAM" id="MobiDB-lite"/>
    </source>
</evidence>
<dbReference type="PANTHER" id="PTHR47934:SF6">
    <property type="entry name" value="MITOCHONDRIAL GROUP I INTRON SPLICING FACTOR CCM1-RELATED"/>
    <property type="match status" value="1"/>
</dbReference>
<dbReference type="Pfam" id="PF12854">
    <property type="entry name" value="PPR_1"/>
    <property type="match status" value="1"/>
</dbReference>
<feature type="region of interest" description="Disordered" evidence="3">
    <location>
        <begin position="1"/>
        <end position="106"/>
    </location>
</feature>
<dbReference type="EMBL" id="GDJX01027058">
    <property type="protein sequence ID" value="JAT40878.1"/>
    <property type="molecule type" value="Transcribed_RNA"/>
</dbReference>
<feature type="repeat" description="PPR" evidence="2">
    <location>
        <begin position="295"/>
        <end position="329"/>
    </location>
</feature>
<protein>
    <submittedName>
        <fullName evidence="4">Pentatricopeptide repeat-containing protein At5g18475</fullName>
    </submittedName>
</protein>
<accession>A0A1D1XEP6</accession>
<dbReference type="GO" id="GO:0007005">
    <property type="term" value="P:mitochondrion organization"/>
    <property type="evidence" value="ECO:0007669"/>
    <property type="project" value="TreeGrafter"/>
</dbReference>
<feature type="non-terminal residue" evidence="4">
    <location>
        <position position="1"/>
    </location>
</feature>
<dbReference type="Pfam" id="PF13041">
    <property type="entry name" value="PPR_2"/>
    <property type="match status" value="3"/>
</dbReference>
<keyword evidence="1" id="KW-0677">Repeat</keyword>
<dbReference type="InterPro" id="IPR011990">
    <property type="entry name" value="TPR-like_helical_dom_sf"/>
</dbReference>
<feature type="repeat" description="PPR" evidence="2">
    <location>
        <begin position="436"/>
        <end position="470"/>
    </location>
</feature>
<dbReference type="PANTHER" id="PTHR47934">
    <property type="entry name" value="PENTATRICOPEPTIDE REPEAT-CONTAINING PROTEIN PET309, MITOCHONDRIAL"/>
    <property type="match status" value="1"/>
</dbReference>
<dbReference type="GO" id="GO:0003729">
    <property type="term" value="F:mRNA binding"/>
    <property type="evidence" value="ECO:0007669"/>
    <property type="project" value="TreeGrafter"/>
</dbReference>
<dbReference type="AlphaFoldDB" id="A0A1D1XEP6"/>
<dbReference type="GO" id="GO:0006396">
    <property type="term" value="P:RNA processing"/>
    <property type="evidence" value="ECO:0007669"/>
    <property type="project" value="TreeGrafter"/>
</dbReference>
<dbReference type="PROSITE" id="PS51375">
    <property type="entry name" value="PPR"/>
    <property type="match status" value="7"/>
</dbReference>
<organism evidence="4">
    <name type="scientific">Anthurium amnicola</name>
    <dbReference type="NCBI Taxonomy" id="1678845"/>
    <lineage>
        <taxon>Eukaryota</taxon>
        <taxon>Viridiplantae</taxon>
        <taxon>Streptophyta</taxon>
        <taxon>Embryophyta</taxon>
        <taxon>Tracheophyta</taxon>
        <taxon>Spermatophyta</taxon>
        <taxon>Magnoliopsida</taxon>
        <taxon>Liliopsida</taxon>
        <taxon>Araceae</taxon>
        <taxon>Pothoideae</taxon>
        <taxon>Potheae</taxon>
        <taxon>Anthurium</taxon>
    </lineage>
</organism>
<evidence type="ECO:0000256" key="1">
    <source>
        <dbReference type="ARBA" id="ARBA00022737"/>
    </source>
</evidence>
<feature type="repeat" description="PPR" evidence="2">
    <location>
        <begin position="366"/>
        <end position="400"/>
    </location>
</feature>
<dbReference type="FunFam" id="1.25.40.10:FF:000558">
    <property type="entry name" value="Pentatricopeptide repeat-containing protein At5g39710"/>
    <property type="match status" value="1"/>
</dbReference>